<evidence type="ECO:0000256" key="1">
    <source>
        <dbReference type="SAM" id="MobiDB-lite"/>
    </source>
</evidence>
<evidence type="ECO:0000313" key="3">
    <source>
        <dbReference type="Proteomes" id="UP001396898"/>
    </source>
</evidence>
<keyword evidence="3" id="KW-1185">Reference proteome</keyword>
<dbReference type="Proteomes" id="UP001396898">
    <property type="component" value="Unassembled WGS sequence"/>
</dbReference>
<feature type="non-terminal residue" evidence="2">
    <location>
        <position position="1"/>
    </location>
</feature>
<comment type="caution">
    <text evidence="2">The sequence shown here is derived from an EMBL/GenBank/DDBJ whole genome shotgun (WGS) entry which is preliminary data.</text>
</comment>
<feature type="compositionally biased region" description="Low complexity" evidence="1">
    <location>
        <begin position="100"/>
        <end position="111"/>
    </location>
</feature>
<name>A0ABR1RKH7_9PEZI</name>
<sequence>RPGVGFSALSIRGMFDEMHEIAGQLALKWARQGARTRRSTGFRFNSYYREGLHPFIAAMNEVLAAAALRANRFLPSVFYRAADRQFGTTSGSCARRRARSSTPAAISPRARVGGKTS</sequence>
<feature type="region of interest" description="Disordered" evidence="1">
    <location>
        <begin position="88"/>
        <end position="117"/>
    </location>
</feature>
<evidence type="ECO:0000313" key="2">
    <source>
        <dbReference type="EMBL" id="KAK8015479.1"/>
    </source>
</evidence>
<reference evidence="2 3" key="1">
    <citation type="submission" date="2023-01" db="EMBL/GenBank/DDBJ databases">
        <title>Analysis of 21 Apiospora genomes using comparative genomics revels a genus with tremendous synthesis potential of carbohydrate active enzymes and secondary metabolites.</title>
        <authorList>
            <person name="Sorensen T."/>
        </authorList>
    </citation>
    <scope>NUCLEOTIDE SEQUENCE [LARGE SCALE GENOMIC DNA]</scope>
    <source>
        <strain evidence="2 3">CBS 20057</strain>
    </source>
</reference>
<protein>
    <submittedName>
        <fullName evidence="2">Cytochrome P450</fullName>
    </submittedName>
</protein>
<organism evidence="2 3">
    <name type="scientific">Apiospora marii</name>
    <dbReference type="NCBI Taxonomy" id="335849"/>
    <lineage>
        <taxon>Eukaryota</taxon>
        <taxon>Fungi</taxon>
        <taxon>Dikarya</taxon>
        <taxon>Ascomycota</taxon>
        <taxon>Pezizomycotina</taxon>
        <taxon>Sordariomycetes</taxon>
        <taxon>Xylariomycetidae</taxon>
        <taxon>Amphisphaeriales</taxon>
        <taxon>Apiosporaceae</taxon>
        <taxon>Apiospora</taxon>
    </lineage>
</organism>
<proteinExistence type="predicted"/>
<gene>
    <name evidence="2" type="ORF">PG991_008367</name>
</gene>
<dbReference type="EMBL" id="JAQQWI010000012">
    <property type="protein sequence ID" value="KAK8015479.1"/>
    <property type="molecule type" value="Genomic_DNA"/>
</dbReference>
<accession>A0ABR1RKH7</accession>